<evidence type="ECO:0000313" key="1">
    <source>
        <dbReference type="EMBL" id="PZW25352.1"/>
    </source>
</evidence>
<proteinExistence type="predicted"/>
<protein>
    <submittedName>
        <fullName evidence="1">Uncharacterized protein</fullName>
    </submittedName>
</protein>
<dbReference type="Proteomes" id="UP000248806">
    <property type="component" value="Unassembled WGS sequence"/>
</dbReference>
<dbReference type="RefSeq" id="WP_111324730.1">
    <property type="nucleotide sequence ID" value="NZ_BIFX01000002.1"/>
</dbReference>
<organism evidence="1 2">
    <name type="scientific">Thermosporothrix hazakensis</name>
    <dbReference type="NCBI Taxonomy" id="644383"/>
    <lineage>
        <taxon>Bacteria</taxon>
        <taxon>Bacillati</taxon>
        <taxon>Chloroflexota</taxon>
        <taxon>Ktedonobacteria</taxon>
        <taxon>Ktedonobacterales</taxon>
        <taxon>Thermosporotrichaceae</taxon>
        <taxon>Thermosporothrix</taxon>
    </lineage>
</organism>
<sequence length="132" mass="14693">MAKQRSGGLILKHVRLRIRDIQQAEALAEQHDRDLNDVVRTLFERGTLFGAALEPPGPTGCYGLYEGRRLAELLLPDLEKLICFVVRYGCIPAMLEHRPSEHPASLHPPADTPDDIAEEAVEVLNLFFAPPS</sequence>
<dbReference type="AlphaFoldDB" id="A0A326U5Q6"/>
<keyword evidence="2" id="KW-1185">Reference proteome</keyword>
<comment type="caution">
    <text evidence="1">The sequence shown here is derived from an EMBL/GenBank/DDBJ whole genome shotgun (WGS) entry which is preliminary data.</text>
</comment>
<accession>A0A326U5Q6</accession>
<evidence type="ECO:0000313" key="2">
    <source>
        <dbReference type="Proteomes" id="UP000248806"/>
    </source>
</evidence>
<reference evidence="1 2" key="1">
    <citation type="submission" date="2018-06" db="EMBL/GenBank/DDBJ databases">
        <title>Genomic Encyclopedia of Archaeal and Bacterial Type Strains, Phase II (KMG-II): from individual species to whole genera.</title>
        <authorList>
            <person name="Goeker M."/>
        </authorList>
    </citation>
    <scope>NUCLEOTIDE SEQUENCE [LARGE SCALE GENOMIC DNA]</scope>
    <source>
        <strain evidence="1 2">ATCC BAA-1881</strain>
    </source>
</reference>
<name>A0A326U5Q6_THEHA</name>
<gene>
    <name evidence="1" type="ORF">EI42_04404</name>
</gene>
<dbReference type="EMBL" id="QKUF01000019">
    <property type="protein sequence ID" value="PZW25352.1"/>
    <property type="molecule type" value="Genomic_DNA"/>
</dbReference>